<evidence type="ECO:0000259" key="2">
    <source>
        <dbReference type="Pfam" id="PF00190"/>
    </source>
</evidence>
<evidence type="ECO:0000313" key="4">
    <source>
        <dbReference type="Proteomes" id="UP001162834"/>
    </source>
</evidence>
<gene>
    <name evidence="3" type="ORF">DSM104329_05025</name>
</gene>
<dbReference type="KEGG" id="sbae:DSM104329_05025"/>
<protein>
    <recommendedName>
        <fullName evidence="2">Cupin type-1 domain-containing protein</fullName>
    </recommendedName>
</protein>
<dbReference type="RefSeq" id="WP_259312615.1">
    <property type="nucleotide sequence ID" value="NZ_CP087164.1"/>
</dbReference>
<dbReference type="InterPro" id="IPR011051">
    <property type="entry name" value="RmlC_Cupin_sf"/>
</dbReference>
<proteinExistence type="predicted"/>
<accession>A0A9E7C2I3</accession>
<dbReference type="EMBL" id="CP087164">
    <property type="protein sequence ID" value="UGS38595.1"/>
    <property type="molecule type" value="Genomic_DNA"/>
</dbReference>
<dbReference type="AlphaFoldDB" id="A0A9E7C2I3"/>
<feature type="signal peptide" evidence="1">
    <location>
        <begin position="1"/>
        <end position="22"/>
    </location>
</feature>
<evidence type="ECO:0000256" key="1">
    <source>
        <dbReference type="SAM" id="SignalP"/>
    </source>
</evidence>
<evidence type="ECO:0000313" key="3">
    <source>
        <dbReference type="EMBL" id="UGS38595.1"/>
    </source>
</evidence>
<keyword evidence="1" id="KW-0732">Signal</keyword>
<keyword evidence="4" id="KW-1185">Reference proteome</keyword>
<dbReference type="Pfam" id="PF00190">
    <property type="entry name" value="Cupin_1"/>
    <property type="match status" value="1"/>
</dbReference>
<dbReference type="InterPro" id="IPR014710">
    <property type="entry name" value="RmlC-like_jellyroll"/>
</dbReference>
<organism evidence="3 4">
    <name type="scientific">Capillimicrobium parvum</name>
    <dbReference type="NCBI Taxonomy" id="2884022"/>
    <lineage>
        <taxon>Bacteria</taxon>
        <taxon>Bacillati</taxon>
        <taxon>Actinomycetota</taxon>
        <taxon>Thermoleophilia</taxon>
        <taxon>Solirubrobacterales</taxon>
        <taxon>Capillimicrobiaceae</taxon>
        <taxon>Capillimicrobium</taxon>
    </lineage>
</organism>
<name>A0A9E7C2I3_9ACTN</name>
<feature type="domain" description="Cupin type-1" evidence="2">
    <location>
        <begin position="46"/>
        <end position="146"/>
    </location>
</feature>
<reference evidence="3" key="1">
    <citation type="journal article" date="2022" name="Int. J. Syst. Evol. Microbiol.">
        <title>Pseudomonas aegrilactucae sp. nov. and Pseudomonas morbosilactucae sp. nov., pathogens causing bacterial rot of lettuce in Japan.</title>
        <authorList>
            <person name="Sawada H."/>
            <person name="Fujikawa T."/>
            <person name="Satou M."/>
        </authorList>
    </citation>
    <scope>NUCLEOTIDE SEQUENCE</scope>
    <source>
        <strain evidence="3">0166_1</strain>
    </source>
</reference>
<dbReference type="Proteomes" id="UP001162834">
    <property type="component" value="Chromosome"/>
</dbReference>
<sequence>MPARTRRIAAIGLVAIAIPAAAAGGYAVAAGQPTRSELASAKDPVGGKGRTLGLTRVTIPAGAQLAAHTHPGTEIARIEQGTLTYTVERNGAVPVYRGDAGSARKLRTLRPGQTARLRAGDWIVEQPGMVHHAANNTGGRVVILLSSLFPNGAPPSSPAS</sequence>
<dbReference type="SUPFAM" id="SSF51182">
    <property type="entry name" value="RmlC-like cupins"/>
    <property type="match status" value="1"/>
</dbReference>
<feature type="chain" id="PRO_5039141060" description="Cupin type-1 domain-containing protein" evidence="1">
    <location>
        <begin position="23"/>
        <end position="160"/>
    </location>
</feature>
<dbReference type="Gene3D" id="2.60.120.10">
    <property type="entry name" value="Jelly Rolls"/>
    <property type="match status" value="1"/>
</dbReference>
<dbReference type="InterPro" id="IPR006045">
    <property type="entry name" value="Cupin_1"/>
</dbReference>